<evidence type="ECO:0000256" key="1">
    <source>
        <dbReference type="ARBA" id="ARBA00005953"/>
    </source>
</evidence>
<keyword evidence="4" id="KW-1185">Reference proteome</keyword>
<evidence type="ECO:0000313" key="4">
    <source>
        <dbReference type="Proteomes" id="UP000625210"/>
    </source>
</evidence>
<dbReference type="Proteomes" id="UP000625210">
    <property type="component" value="Unassembled WGS sequence"/>
</dbReference>
<dbReference type="CDD" id="cd00586">
    <property type="entry name" value="4HBT"/>
    <property type="match status" value="1"/>
</dbReference>
<accession>A0A8J2VGC7</accession>
<comment type="caution">
    <text evidence="3">The sequence shown here is derived from an EMBL/GenBank/DDBJ whole genome shotgun (WGS) entry which is preliminary data.</text>
</comment>
<dbReference type="InterPro" id="IPR029069">
    <property type="entry name" value="HotDog_dom_sf"/>
</dbReference>
<dbReference type="Gene3D" id="3.10.129.10">
    <property type="entry name" value="Hotdog Thioesterase"/>
    <property type="match status" value="1"/>
</dbReference>
<evidence type="ECO:0000256" key="2">
    <source>
        <dbReference type="ARBA" id="ARBA00022801"/>
    </source>
</evidence>
<dbReference type="PANTHER" id="PTHR31793">
    <property type="entry name" value="4-HYDROXYBENZOYL-COA THIOESTERASE FAMILY MEMBER"/>
    <property type="match status" value="1"/>
</dbReference>
<reference evidence="3" key="1">
    <citation type="journal article" date="2014" name="Int. J. Syst. Evol. Microbiol.">
        <title>Complete genome sequence of Corynebacterium casei LMG S-19264T (=DSM 44701T), isolated from a smear-ripened cheese.</title>
        <authorList>
            <consortium name="US DOE Joint Genome Institute (JGI-PGF)"/>
            <person name="Walter F."/>
            <person name="Albersmeier A."/>
            <person name="Kalinowski J."/>
            <person name="Ruckert C."/>
        </authorList>
    </citation>
    <scope>NUCLEOTIDE SEQUENCE</scope>
    <source>
        <strain evidence="3">CGMCC 1.15179</strain>
    </source>
</reference>
<reference evidence="3" key="2">
    <citation type="submission" date="2020-09" db="EMBL/GenBank/DDBJ databases">
        <authorList>
            <person name="Sun Q."/>
            <person name="Zhou Y."/>
        </authorList>
    </citation>
    <scope>NUCLEOTIDE SEQUENCE</scope>
    <source>
        <strain evidence="3">CGMCC 1.15179</strain>
    </source>
</reference>
<dbReference type="InterPro" id="IPR050563">
    <property type="entry name" value="4-hydroxybenzoyl-CoA_TE"/>
</dbReference>
<name>A0A8J2VGC7_9BACL</name>
<dbReference type="GO" id="GO:0047617">
    <property type="term" value="F:fatty acyl-CoA hydrolase activity"/>
    <property type="evidence" value="ECO:0007669"/>
    <property type="project" value="TreeGrafter"/>
</dbReference>
<dbReference type="Pfam" id="PF13279">
    <property type="entry name" value="4HBT_2"/>
    <property type="match status" value="1"/>
</dbReference>
<dbReference type="PANTHER" id="PTHR31793:SF27">
    <property type="entry name" value="NOVEL THIOESTERASE SUPERFAMILY DOMAIN AND SAPOSIN A-TYPE DOMAIN CONTAINING PROTEIN (0610012H03RIK)"/>
    <property type="match status" value="1"/>
</dbReference>
<sequence length="138" mass="16068">MNKLWTKLQVRFNECDGLGHVNNAVYYTYMEAARTELFEMLDPDLDLKQWKLILASTSCEYKSQATFAQWLKISTAVEKIGNKSFTVIHHILDRDTEELIAVGRAVLVHYDYREQKSIPLTEPMRKVLESLSIRDDVE</sequence>
<dbReference type="EMBL" id="BMHQ01000002">
    <property type="protein sequence ID" value="GGE08478.1"/>
    <property type="molecule type" value="Genomic_DNA"/>
</dbReference>
<protein>
    <submittedName>
        <fullName evidence="3">Thioesterase</fullName>
    </submittedName>
</protein>
<dbReference type="RefSeq" id="WP_188646533.1">
    <property type="nucleotide sequence ID" value="NZ_BMHQ01000002.1"/>
</dbReference>
<keyword evidence="2" id="KW-0378">Hydrolase</keyword>
<dbReference type="AlphaFoldDB" id="A0A8J2VGC7"/>
<gene>
    <name evidence="3" type="ORF">GCM10011571_07240</name>
</gene>
<proteinExistence type="inferred from homology"/>
<organism evidence="3 4">
    <name type="scientific">Marinithermofilum abyssi</name>
    <dbReference type="NCBI Taxonomy" id="1571185"/>
    <lineage>
        <taxon>Bacteria</taxon>
        <taxon>Bacillati</taxon>
        <taxon>Bacillota</taxon>
        <taxon>Bacilli</taxon>
        <taxon>Bacillales</taxon>
        <taxon>Thermoactinomycetaceae</taxon>
        <taxon>Marinithermofilum</taxon>
    </lineage>
</organism>
<evidence type="ECO:0000313" key="3">
    <source>
        <dbReference type="EMBL" id="GGE08478.1"/>
    </source>
</evidence>
<dbReference type="SUPFAM" id="SSF54637">
    <property type="entry name" value="Thioesterase/thiol ester dehydrase-isomerase"/>
    <property type="match status" value="1"/>
</dbReference>
<comment type="similarity">
    <text evidence="1">Belongs to the 4-hydroxybenzoyl-CoA thioesterase family.</text>
</comment>